<dbReference type="Proteomes" id="UP000516437">
    <property type="component" value="Unassembled WGS sequence"/>
</dbReference>
<organism evidence="1 2">
    <name type="scientific">Morella rubra</name>
    <name type="common">Chinese bayberry</name>
    <dbReference type="NCBI Taxonomy" id="262757"/>
    <lineage>
        <taxon>Eukaryota</taxon>
        <taxon>Viridiplantae</taxon>
        <taxon>Streptophyta</taxon>
        <taxon>Embryophyta</taxon>
        <taxon>Tracheophyta</taxon>
        <taxon>Spermatophyta</taxon>
        <taxon>Magnoliopsida</taxon>
        <taxon>eudicotyledons</taxon>
        <taxon>Gunneridae</taxon>
        <taxon>Pentapetalae</taxon>
        <taxon>rosids</taxon>
        <taxon>fabids</taxon>
        <taxon>Fagales</taxon>
        <taxon>Myricaceae</taxon>
        <taxon>Morella</taxon>
    </lineage>
</organism>
<accession>A0A6A1ULB2</accession>
<dbReference type="PANTHER" id="PTHR47074:SF11">
    <property type="entry name" value="REVERSE TRANSCRIPTASE-LIKE PROTEIN"/>
    <property type="match status" value="1"/>
</dbReference>
<comment type="caution">
    <text evidence="1">The sequence shown here is derived from an EMBL/GenBank/DDBJ whole genome shotgun (WGS) entry which is preliminary data.</text>
</comment>
<reference evidence="1 2" key="1">
    <citation type="journal article" date="2019" name="Plant Biotechnol. J.">
        <title>The red bayberry genome and genetic basis of sex determination.</title>
        <authorList>
            <person name="Jia H.M."/>
            <person name="Jia H.J."/>
            <person name="Cai Q.L."/>
            <person name="Wang Y."/>
            <person name="Zhao H.B."/>
            <person name="Yang W.F."/>
            <person name="Wang G.Y."/>
            <person name="Li Y.H."/>
            <person name="Zhan D.L."/>
            <person name="Shen Y.T."/>
            <person name="Niu Q.F."/>
            <person name="Chang L."/>
            <person name="Qiu J."/>
            <person name="Zhao L."/>
            <person name="Xie H.B."/>
            <person name="Fu W.Y."/>
            <person name="Jin J."/>
            <person name="Li X.W."/>
            <person name="Jiao Y."/>
            <person name="Zhou C.C."/>
            <person name="Tu T."/>
            <person name="Chai C.Y."/>
            <person name="Gao J.L."/>
            <person name="Fan L.J."/>
            <person name="van de Weg E."/>
            <person name="Wang J.Y."/>
            <person name="Gao Z.S."/>
        </authorList>
    </citation>
    <scope>NUCLEOTIDE SEQUENCE [LARGE SCALE GENOMIC DNA]</scope>
    <source>
        <tissue evidence="1">Leaves</tissue>
    </source>
</reference>
<dbReference type="OrthoDB" id="1000877at2759"/>
<dbReference type="AlphaFoldDB" id="A0A6A1ULB2"/>
<name>A0A6A1ULB2_9ROSI</name>
<evidence type="ECO:0000313" key="2">
    <source>
        <dbReference type="Proteomes" id="UP000516437"/>
    </source>
</evidence>
<evidence type="ECO:0008006" key="3">
    <source>
        <dbReference type="Google" id="ProtNLM"/>
    </source>
</evidence>
<gene>
    <name evidence="1" type="ORF">CJ030_MR0G005451</name>
</gene>
<dbReference type="InterPro" id="IPR052929">
    <property type="entry name" value="RNase_H-like_EbsB-rel"/>
</dbReference>
<dbReference type="PANTHER" id="PTHR47074">
    <property type="entry name" value="BNAC02G40300D PROTEIN"/>
    <property type="match status" value="1"/>
</dbReference>
<evidence type="ECO:0000313" key="1">
    <source>
        <dbReference type="EMBL" id="KAB1200966.1"/>
    </source>
</evidence>
<proteinExistence type="predicted"/>
<protein>
    <recommendedName>
        <fullName evidence="3">RNase H type-1 domain-containing protein</fullName>
    </recommendedName>
</protein>
<dbReference type="EMBL" id="RXIC02000105">
    <property type="protein sequence ID" value="KAB1200966.1"/>
    <property type="molecule type" value="Genomic_DNA"/>
</dbReference>
<keyword evidence="2" id="KW-1185">Reference proteome</keyword>
<sequence length="209" mass="23527">MSSETGGKTTNSLLRQGCCFQISSGSEVRVWLDQWLPNAELFFPSPRDSTASVDVEFKVQELFIPGSRAWDEIDDLVRYGASLMDVIWLARNQALHHGKREVIGTTIRRIHWLYFEHSEAWAAVAPPKKVVWLPPCGNRWKINFDVAIRSTCSFLAAVCRDASDSILFAWTKRIPPSTPLVGEANVVLFAVRETCLLGYPLVDFKGDNL</sequence>